<dbReference type="GO" id="GO:0022857">
    <property type="term" value="F:transmembrane transporter activity"/>
    <property type="evidence" value="ECO:0007669"/>
    <property type="project" value="InterPro"/>
</dbReference>
<dbReference type="OrthoDB" id="9787841at2"/>
<evidence type="ECO:0000313" key="15">
    <source>
        <dbReference type="Proteomes" id="UP000260828"/>
    </source>
</evidence>
<evidence type="ECO:0000259" key="9">
    <source>
        <dbReference type="PROSITE" id="PS50928"/>
    </source>
</evidence>
<keyword evidence="5" id="KW-0029">Amino-acid transport</keyword>
<dbReference type="FunFam" id="1.10.3720.10:FF:000033">
    <property type="entry name" value="Polar amino acid ABC transporter permease"/>
    <property type="match status" value="1"/>
</dbReference>
<feature type="transmembrane region" description="Helical" evidence="8">
    <location>
        <begin position="57"/>
        <end position="78"/>
    </location>
</feature>
<dbReference type="PANTHER" id="PTHR30614:SF46">
    <property type="entry name" value="ABC TRANSPORTER MEMBRANE SPANNING PERMEASE-GLUTAMINE TRANSPORT"/>
    <property type="match status" value="1"/>
</dbReference>
<keyword evidence="6 8" id="KW-1133">Transmembrane helix</keyword>
<dbReference type="GeneID" id="72462604"/>
<dbReference type="InterPro" id="IPR043429">
    <property type="entry name" value="ArtM/GltK/GlnP/TcyL/YhdX-like"/>
</dbReference>
<organism evidence="10 13">
    <name type="scientific">Anaerotruncus colihominis</name>
    <dbReference type="NCBI Taxonomy" id="169435"/>
    <lineage>
        <taxon>Bacteria</taxon>
        <taxon>Bacillati</taxon>
        <taxon>Bacillota</taxon>
        <taxon>Clostridia</taxon>
        <taxon>Eubacteriales</taxon>
        <taxon>Oscillospiraceae</taxon>
        <taxon>Anaerotruncus</taxon>
    </lineage>
</organism>
<evidence type="ECO:0000256" key="7">
    <source>
        <dbReference type="ARBA" id="ARBA00023136"/>
    </source>
</evidence>
<keyword evidence="3" id="KW-1003">Cell membrane</keyword>
<evidence type="ECO:0000256" key="1">
    <source>
        <dbReference type="ARBA" id="ARBA00004651"/>
    </source>
</evidence>
<dbReference type="EMBL" id="NFKP01000009">
    <property type="protein sequence ID" value="OUP69437.1"/>
    <property type="molecule type" value="Genomic_DNA"/>
</dbReference>
<dbReference type="CDD" id="cd06261">
    <property type="entry name" value="TM_PBP2"/>
    <property type="match status" value="1"/>
</dbReference>
<evidence type="ECO:0000256" key="8">
    <source>
        <dbReference type="RuleBase" id="RU363032"/>
    </source>
</evidence>
<reference evidence="12 15" key="4">
    <citation type="submission" date="2018-08" db="EMBL/GenBank/DDBJ databases">
        <title>A genome reference for cultivated species of the human gut microbiota.</title>
        <authorList>
            <person name="Zou Y."/>
            <person name="Xue W."/>
            <person name="Luo G."/>
        </authorList>
    </citation>
    <scope>NUCLEOTIDE SEQUENCE [LARGE SCALE GENOMIC DNA]</scope>
    <source>
        <strain evidence="12 15">TF05-12AC</strain>
    </source>
</reference>
<accession>A0A174QAH5</accession>
<dbReference type="NCBIfam" id="TIGR01726">
    <property type="entry name" value="HEQRo_perm_3TM"/>
    <property type="match status" value="1"/>
</dbReference>
<evidence type="ECO:0000256" key="2">
    <source>
        <dbReference type="ARBA" id="ARBA00022448"/>
    </source>
</evidence>
<dbReference type="AlphaFoldDB" id="A0A174QAH5"/>
<dbReference type="EMBL" id="CZBE01000009">
    <property type="protein sequence ID" value="CUP67900.1"/>
    <property type="molecule type" value="Genomic_DNA"/>
</dbReference>
<dbReference type="Proteomes" id="UP000196386">
    <property type="component" value="Unassembled WGS sequence"/>
</dbReference>
<sequence length="222" mass="24566">MSYFELLSQSFPQLLTGLLQGTVKVTVISLIFATVLGLISCLFQISHSRVLKFISQAYIDIMRGVPVMVLAFFIYFGVTRALDVRMSAEIAGILTLSLNAGAYLSEIFRSGIQAVNIGQMEAARSLGLPYGRAMRKVILPQAVRIVIPSMVNQFIITLKDTSILYAIGMPELTQAGSLIIARNFRSFEIWATVAAMYFVIIFLLSRLSRMIERRLSNGKGKG</sequence>
<comment type="subcellular location">
    <subcellularLocation>
        <location evidence="1 8">Cell membrane</location>
        <topology evidence="1 8">Multi-pass membrane protein</topology>
    </subcellularLocation>
</comment>
<evidence type="ECO:0000313" key="10">
    <source>
        <dbReference type="EMBL" id="CUP67900.1"/>
    </source>
</evidence>
<dbReference type="Pfam" id="PF00528">
    <property type="entry name" value="BPD_transp_1"/>
    <property type="match status" value="1"/>
</dbReference>
<feature type="transmembrane region" description="Helical" evidence="8">
    <location>
        <begin position="187"/>
        <end position="205"/>
    </location>
</feature>
<keyword evidence="4 8" id="KW-0812">Transmembrane</keyword>
<reference evidence="10 13" key="1">
    <citation type="submission" date="2015-09" db="EMBL/GenBank/DDBJ databases">
        <authorList>
            <consortium name="Pathogen Informatics"/>
        </authorList>
    </citation>
    <scope>NUCLEOTIDE SEQUENCE [LARGE SCALE GENOMIC DNA]</scope>
    <source>
        <strain evidence="10 13">2789STDY5834939</strain>
    </source>
</reference>
<comment type="similarity">
    <text evidence="8">Belongs to the binding-protein-dependent transport system permease family.</text>
</comment>
<dbReference type="RefSeq" id="WP_024730729.1">
    <property type="nucleotide sequence ID" value="NZ_CABIWA010000012.1"/>
</dbReference>
<evidence type="ECO:0000256" key="5">
    <source>
        <dbReference type="ARBA" id="ARBA00022970"/>
    </source>
</evidence>
<proteinExistence type="inferred from homology"/>
<gene>
    <name evidence="10" type="primary">glnP_2</name>
    <name evidence="11" type="ORF">B5F11_08780</name>
    <name evidence="12" type="ORF">DXC40_10335</name>
    <name evidence="10" type="ORF">ERS852551_01572</name>
</gene>
<feature type="domain" description="ABC transmembrane type-1" evidence="9">
    <location>
        <begin position="19"/>
        <end position="208"/>
    </location>
</feature>
<evidence type="ECO:0000313" key="14">
    <source>
        <dbReference type="Proteomes" id="UP000196386"/>
    </source>
</evidence>
<evidence type="ECO:0000256" key="3">
    <source>
        <dbReference type="ARBA" id="ARBA00022475"/>
    </source>
</evidence>
<dbReference type="EMBL" id="QVME01000005">
    <property type="protein sequence ID" value="RGE67207.1"/>
    <property type="molecule type" value="Genomic_DNA"/>
</dbReference>
<evidence type="ECO:0000256" key="4">
    <source>
        <dbReference type="ARBA" id="ARBA00022692"/>
    </source>
</evidence>
<protein>
    <submittedName>
        <fullName evidence="11">Amino acid ABC transporter permease</fullName>
    </submittedName>
    <submittedName>
        <fullName evidence="10">Glutamine transport system permease protein glnP</fullName>
    </submittedName>
</protein>
<dbReference type="Proteomes" id="UP000260828">
    <property type="component" value="Unassembled WGS sequence"/>
</dbReference>
<dbReference type="InterPro" id="IPR000515">
    <property type="entry name" value="MetI-like"/>
</dbReference>
<dbReference type="SUPFAM" id="SSF161098">
    <property type="entry name" value="MetI-like"/>
    <property type="match status" value="1"/>
</dbReference>
<keyword evidence="7 8" id="KW-0472">Membrane</keyword>
<dbReference type="Gene3D" id="1.10.3720.10">
    <property type="entry name" value="MetI-like"/>
    <property type="match status" value="1"/>
</dbReference>
<name>A0A174QAH5_9FIRM</name>
<dbReference type="InterPro" id="IPR010065">
    <property type="entry name" value="AA_ABC_transptr_permease_3TM"/>
</dbReference>
<dbReference type="PANTHER" id="PTHR30614">
    <property type="entry name" value="MEMBRANE COMPONENT OF AMINO ACID ABC TRANSPORTER"/>
    <property type="match status" value="1"/>
</dbReference>
<evidence type="ECO:0000256" key="6">
    <source>
        <dbReference type="ARBA" id="ARBA00022989"/>
    </source>
</evidence>
<dbReference type="GO" id="GO:0006865">
    <property type="term" value="P:amino acid transport"/>
    <property type="evidence" value="ECO:0007669"/>
    <property type="project" value="UniProtKB-KW"/>
</dbReference>
<feature type="transmembrane region" description="Helical" evidence="8">
    <location>
        <begin position="142"/>
        <end position="167"/>
    </location>
</feature>
<evidence type="ECO:0000313" key="11">
    <source>
        <dbReference type="EMBL" id="OUP69437.1"/>
    </source>
</evidence>
<feature type="transmembrane region" description="Helical" evidence="8">
    <location>
        <begin position="25"/>
        <end position="45"/>
    </location>
</feature>
<dbReference type="InterPro" id="IPR035906">
    <property type="entry name" value="MetI-like_sf"/>
</dbReference>
<evidence type="ECO:0000313" key="13">
    <source>
        <dbReference type="Proteomes" id="UP000095765"/>
    </source>
</evidence>
<dbReference type="GO" id="GO:0043190">
    <property type="term" value="C:ATP-binding cassette (ABC) transporter complex"/>
    <property type="evidence" value="ECO:0007669"/>
    <property type="project" value="InterPro"/>
</dbReference>
<keyword evidence="2 8" id="KW-0813">Transport</keyword>
<evidence type="ECO:0000313" key="12">
    <source>
        <dbReference type="EMBL" id="RGE67207.1"/>
    </source>
</evidence>
<dbReference type="Proteomes" id="UP000095765">
    <property type="component" value="Unassembled WGS sequence"/>
</dbReference>
<reference evidence="11" key="3">
    <citation type="journal article" date="2018" name="BMC Genomics">
        <title>Whole genome sequencing and function prediction of 133 gut anaerobes isolated from chicken caecum in pure cultures.</title>
        <authorList>
            <person name="Medvecky M."/>
            <person name="Cejkova D."/>
            <person name="Polansky O."/>
            <person name="Karasova D."/>
            <person name="Kubasova T."/>
            <person name="Cizek A."/>
            <person name="Rychlik I."/>
        </authorList>
    </citation>
    <scope>NUCLEOTIDE SEQUENCE</scope>
    <source>
        <strain evidence="11">An175</strain>
    </source>
</reference>
<reference evidence="14" key="2">
    <citation type="submission" date="2017-04" db="EMBL/GenBank/DDBJ databases">
        <title>Function of individual gut microbiota members based on whole genome sequencing of pure cultures obtained from chicken caecum.</title>
        <authorList>
            <person name="Medvecky M."/>
            <person name="Cejkova D."/>
            <person name="Polansky O."/>
            <person name="Karasova D."/>
            <person name="Kubasova T."/>
            <person name="Cizek A."/>
            <person name="Rychlik I."/>
        </authorList>
    </citation>
    <scope>NUCLEOTIDE SEQUENCE [LARGE SCALE GENOMIC DNA]</scope>
    <source>
        <strain evidence="14">An175</strain>
    </source>
</reference>
<dbReference type="PROSITE" id="PS50928">
    <property type="entry name" value="ABC_TM1"/>
    <property type="match status" value="1"/>
</dbReference>